<keyword evidence="3" id="KW-0808">Transferase</keyword>
<dbReference type="PANTHER" id="PTHR43777">
    <property type="entry name" value="MOLYBDENUM COFACTOR CYTIDYLYLTRANSFERASE"/>
    <property type="match status" value="1"/>
</dbReference>
<reference evidence="3 4" key="1">
    <citation type="submission" date="2019-03" db="EMBL/GenBank/DDBJ databases">
        <title>Genomic Encyclopedia of Type Strains, Phase IV (KMG-IV): sequencing the most valuable type-strain genomes for metagenomic binning, comparative biology and taxonomic classification.</title>
        <authorList>
            <person name="Goeker M."/>
        </authorList>
    </citation>
    <scope>NUCLEOTIDE SEQUENCE [LARGE SCALE GENOMIC DNA]</scope>
    <source>
        <strain evidence="3 4">DSM 1709</strain>
    </source>
</reference>
<proteinExistence type="predicted"/>
<keyword evidence="3" id="KW-0548">Nucleotidyltransferase</keyword>
<accession>A0A4R2MBF5</accession>
<name>A0A4R2MBF5_RUBGE</name>
<evidence type="ECO:0000256" key="1">
    <source>
        <dbReference type="ARBA" id="ARBA00022842"/>
    </source>
</evidence>
<dbReference type="EMBL" id="SLXD01000003">
    <property type="protein sequence ID" value="TCP04052.1"/>
    <property type="molecule type" value="Genomic_DNA"/>
</dbReference>
<organism evidence="3 4">
    <name type="scientific">Rubrivivax gelatinosus</name>
    <name type="common">Rhodocyclus gelatinosus</name>
    <name type="synonym">Rhodopseudomonas gelatinosa</name>
    <dbReference type="NCBI Taxonomy" id="28068"/>
    <lineage>
        <taxon>Bacteria</taxon>
        <taxon>Pseudomonadati</taxon>
        <taxon>Pseudomonadota</taxon>
        <taxon>Betaproteobacteria</taxon>
        <taxon>Burkholderiales</taxon>
        <taxon>Sphaerotilaceae</taxon>
        <taxon>Rubrivivax</taxon>
    </lineage>
</organism>
<feature type="domain" description="MobA-like NTP transferase" evidence="2">
    <location>
        <begin position="13"/>
        <end position="177"/>
    </location>
</feature>
<evidence type="ECO:0000313" key="3">
    <source>
        <dbReference type="EMBL" id="TCP04052.1"/>
    </source>
</evidence>
<sequence length="228" mass="24314">MPETPVDPAPLCAVVLAAGQGRRLGGCAKAALEIDGRSLFDGVVQALRGAGAAEVLVVVGPYLDTWHTLASRVGALVLEHRQKDASRAESQRLGLRAGLERRPGHDLMFCVADLPLLHAGAVRALVAAWHRREHHVQALVPWVGGQRGHPVLLSAAAAARLDAAAAGVGLRDWLAANPQAVQALACEDECHVVDLDTEQDLETLRRRLAPARVDWPAGTRPQLSEGRR</sequence>
<dbReference type="Gene3D" id="3.90.550.10">
    <property type="entry name" value="Spore Coat Polysaccharide Biosynthesis Protein SpsA, Chain A"/>
    <property type="match status" value="1"/>
</dbReference>
<dbReference type="AlphaFoldDB" id="A0A4R2MBF5"/>
<evidence type="ECO:0000259" key="2">
    <source>
        <dbReference type="Pfam" id="PF12804"/>
    </source>
</evidence>
<keyword evidence="1" id="KW-0460">Magnesium</keyword>
<protein>
    <submittedName>
        <fullName evidence="3">Molybdenum cofactor cytidylyltransferase/nicotine blue oxidoreductase</fullName>
    </submittedName>
</protein>
<dbReference type="GO" id="GO:0016779">
    <property type="term" value="F:nucleotidyltransferase activity"/>
    <property type="evidence" value="ECO:0007669"/>
    <property type="project" value="UniProtKB-KW"/>
</dbReference>
<dbReference type="Proteomes" id="UP000295106">
    <property type="component" value="Unassembled WGS sequence"/>
</dbReference>
<dbReference type="PANTHER" id="PTHR43777:SF1">
    <property type="entry name" value="MOLYBDENUM COFACTOR CYTIDYLYLTRANSFERASE"/>
    <property type="match status" value="1"/>
</dbReference>
<comment type="caution">
    <text evidence="3">The sequence shown here is derived from an EMBL/GenBank/DDBJ whole genome shotgun (WGS) entry which is preliminary data.</text>
</comment>
<dbReference type="SUPFAM" id="SSF53448">
    <property type="entry name" value="Nucleotide-diphospho-sugar transferases"/>
    <property type="match status" value="1"/>
</dbReference>
<dbReference type="Pfam" id="PF12804">
    <property type="entry name" value="NTP_transf_3"/>
    <property type="match status" value="1"/>
</dbReference>
<evidence type="ECO:0000313" key="4">
    <source>
        <dbReference type="Proteomes" id="UP000295106"/>
    </source>
</evidence>
<dbReference type="InterPro" id="IPR029044">
    <property type="entry name" value="Nucleotide-diphossugar_trans"/>
</dbReference>
<dbReference type="InterPro" id="IPR025877">
    <property type="entry name" value="MobA-like_NTP_Trfase"/>
</dbReference>
<gene>
    <name evidence="3" type="ORF">EV684_103301</name>
</gene>